<evidence type="ECO:0000313" key="2">
    <source>
        <dbReference type="Proteomes" id="UP000799772"/>
    </source>
</evidence>
<proteinExistence type="predicted"/>
<dbReference type="AlphaFoldDB" id="A0A9P4INP5"/>
<dbReference type="EMBL" id="ML978122">
    <property type="protein sequence ID" value="KAF2103192.1"/>
    <property type="molecule type" value="Genomic_DNA"/>
</dbReference>
<comment type="caution">
    <text evidence="1">The sequence shown here is derived from an EMBL/GenBank/DDBJ whole genome shotgun (WGS) entry which is preliminary data.</text>
</comment>
<reference evidence="1" key="1">
    <citation type="journal article" date="2020" name="Stud. Mycol.">
        <title>101 Dothideomycetes genomes: a test case for predicting lifestyles and emergence of pathogens.</title>
        <authorList>
            <person name="Haridas S."/>
            <person name="Albert R."/>
            <person name="Binder M."/>
            <person name="Bloem J."/>
            <person name="Labutti K."/>
            <person name="Salamov A."/>
            <person name="Andreopoulos B."/>
            <person name="Baker S."/>
            <person name="Barry K."/>
            <person name="Bills G."/>
            <person name="Bluhm B."/>
            <person name="Cannon C."/>
            <person name="Castanera R."/>
            <person name="Culley D."/>
            <person name="Daum C."/>
            <person name="Ezra D."/>
            <person name="Gonzalez J."/>
            <person name="Henrissat B."/>
            <person name="Kuo A."/>
            <person name="Liang C."/>
            <person name="Lipzen A."/>
            <person name="Lutzoni F."/>
            <person name="Magnuson J."/>
            <person name="Mondo S."/>
            <person name="Nolan M."/>
            <person name="Ohm R."/>
            <person name="Pangilinan J."/>
            <person name="Park H.-J."/>
            <person name="Ramirez L."/>
            <person name="Alfaro M."/>
            <person name="Sun H."/>
            <person name="Tritt A."/>
            <person name="Yoshinaga Y."/>
            <person name="Zwiers L.-H."/>
            <person name="Turgeon B."/>
            <person name="Goodwin S."/>
            <person name="Spatafora J."/>
            <person name="Crous P."/>
            <person name="Grigoriev I."/>
        </authorList>
    </citation>
    <scope>NUCLEOTIDE SEQUENCE</scope>
    <source>
        <strain evidence="1">CBS 133067</strain>
    </source>
</reference>
<gene>
    <name evidence="1" type="ORF">NA57DRAFT_72172</name>
</gene>
<name>A0A9P4INP5_9PEZI</name>
<organism evidence="1 2">
    <name type="scientific">Rhizodiscina lignyota</name>
    <dbReference type="NCBI Taxonomy" id="1504668"/>
    <lineage>
        <taxon>Eukaryota</taxon>
        <taxon>Fungi</taxon>
        <taxon>Dikarya</taxon>
        <taxon>Ascomycota</taxon>
        <taxon>Pezizomycotina</taxon>
        <taxon>Dothideomycetes</taxon>
        <taxon>Pleosporomycetidae</taxon>
        <taxon>Aulographales</taxon>
        <taxon>Rhizodiscinaceae</taxon>
        <taxon>Rhizodiscina</taxon>
    </lineage>
</organism>
<accession>A0A9P4INP5</accession>
<protein>
    <submittedName>
        <fullName evidence="1">Uncharacterized protein</fullName>
    </submittedName>
</protein>
<dbReference type="Proteomes" id="UP000799772">
    <property type="component" value="Unassembled WGS sequence"/>
</dbReference>
<evidence type="ECO:0000313" key="1">
    <source>
        <dbReference type="EMBL" id="KAF2103192.1"/>
    </source>
</evidence>
<sequence>MAVFKDKAFFNIVFMSASLMRVFEKVQDPPSPKNSAMVELYGHDFYQYQDTPENDLFDHQLAIETAMSFRNARFYVCLSPYFGQENEYRIILKFLRHIRENHARIHGEATRQTEIVFCWWELLCRTSHVTEEEFARGIGMWREASAALDALTWTLRCDHSIGSLLVKRDLRFSVIMDNQKWVLFPTRDKKGRVHLQNYKPGTARPAEGFRRRLRDTGVLN</sequence>
<keyword evidence="2" id="KW-1185">Reference proteome</keyword>